<organism evidence="1 2">
    <name type="scientific">Strongyloides venezuelensis</name>
    <name type="common">Threadworm</name>
    <dbReference type="NCBI Taxonomy" id="75913"/>
    <lineage>
        <taxon>Eukaryota</taxon>
        <taxon>Metazoa</taxon>
        <taxon>Ecdysozoa</taxon>
        <taxon>Nematoda</taxon>
        <taxon>Chromadorea</taxon>
        <taxon>Rhabditida</taxon>
        <taxon>Tylenchina</taxon>
        <taxon>Panagrolaimomorpha</taxon>
        <taxon>Strongyloidoidea</taxon>
        <taxon>Strongyloididae</taxon>
        <taxon>Strongyloides</taxon>
    </lineage>
</organism>
<dbReference type="STRING" id="75913.A0A0K0FIL1"/>
<dbReference type="AlphaFoldDB" id="A0A0K0FIL1"/>
<protein>
    <submittedName>
        <fullName evidence="2">Rap-GAP domain-containing protein</fullName>
    </submittedName>
</protein>
<evidence type="ECO:0000313" key="1">
    <source>
        <dbReference type="Proteomes" id="UP000035680"/>
    </source>
</evidence>
<keyword evidence="1" id="KW-1185">Reference proteome</keyword>
<dbReference type="WBParaSite" id="SVE_0873100.1">
    <property type="protein sequence ID" value="SVE_0873100.1"/>
    <property type="gene ID" value="SVE_0873100"/>
</dbReference>
<name>A0A0K0FIL1_STRVS</name>
<proteinExistence type="predicted"/>
<dbReference type="SUPFAM" id="SSF48371">
    <property type="entry name" value="ARM repeat"/>
    <property type="match status" value="1"/>
</dbReference>
<evidence type="ECO:0000313" key="2">
    <source>
        <dbReference type="WBParaSite" id="SVE_0873100.1"/>
    </source>
</evidence>
<sequence>MVDIYGIIDEIIETKICSWFSDIKGNIISKKIHSQESRLMSDKKLLEEYIKFPEKINVNHAQRVIFQMILRYYNVKLERDFFEDGREFLLVSLFNEITKESVINEDISTYYYFLQCNKLTVKSVESFLKKLCTFFPKGRSDVVEVYRRYDDNNEEAVVFLNDIIFILNETYKYLIERWSISDTIQELKRAFKSLLQLMTKLNNLPYEFYLQQFLSTVTWDIRFQYVVLPFFIEHIKITDKNEDEIRVLVNDIFERTTLNQFNREYASITSPTIVAIATVVCSSESSSLKDCLSSYLYHMFTFSAKQVNRTSCKLWIPRLIKVPGMVEIFNGLIKKIGIEFVNLRSNYYDRIKEVQEYREETCIDYEKHTDAPHQLEFKLDNLLYSWIIIYNSLIFKDLKDIPPLLIAALRYRSNFVVMEALNVFLLKFQNASNFHTHLHEFFYNHMSTDDSQIRDIMLKNLDKLNLKKNDILAMYVNAFLIQDISCINYQRLIMCLSILNYYPDCYVGDGDVLLSCSGHDDHNIRQLALKYILKNRPGDLHYIFKTVLEYIDEGRNIEVVEDVLKDGILQLNKFGNSKDEFQKYFDNLKIETSLSDTFSYYLDSIALKYYNVVDLKMIEAIGEKCIQLIDNKMIQGGSEKLGISPPLVDLYENLKKGISKEGKSNEEITSEFGVILIAYSQELFYNCKTLENLIYLQEKKCNSLELIEKMLRSIRDCALRTRHKGINDDSCEIYGNCVKILSKNRNTVNIVQNAYEEFKKMFFDSQFQARNLAFWRIYMVFVDEGFQDFDELISTVLKLTMPDDISQIEDSMKIRYLKLLKAFLSSSNYSFTNYYPELLEKLCRNYPIETYSVRSAMGHVFGNLIKKIFCGWPENVPYFNFILQYPELFYRAIKEVQTLRNSINNPSLFFVLTIFQRLVFVDELFYDKEMVVFLKTLKSIFVEMLQKTHSYFIREQLIGALYNLIPNNKRKEFSKKLECFTKTITNSNLRMSFDRLLFQVQQEYPYKYPDPKFSNYYSTSTPVYKSLSSSKSIDDGSFLSEVFFISTNATSPSERLRLNVSYRIVALAPKMCYLETKTQLQILLYLASLLMDEIDMIRMICCEFGTTPKYPSMDNPTRILAKISKLIKGLPLSKNEIDSIIDNFLNENTSKIRIYNKYFEPLIIRSLSDYI</sequence>
<reference evidence="2" key="2">
    <citation type="submission" date="2015-08" db="UniProtKB">
        <authorList>
            <consortium name="WormBaseParasite"/>
        </authorList>
    </citation>
    <scope>IDENTIFICATION</scope>
</reference>
<dbReference type="Proteomes" id="UP000035680">
    <property type="component" value="Unassembled WGS sequence"/>
</dbReference>
<dbReference type="InterPro" id="IPR016024">
    <property type="entry name" value="ARM-type_fold"/>
</dbReference>
<accession>A0A0K0FIL1</accession>
<reference evidence="1" key="1">
    <citation type="submission" date="2014-07" db="EMBL/GenBank/DDBJ databases">
        <authorList>
            <person name="Martin A.A"/>
            <person name="De Silva N."/>
        </authorList>
    </citation>
    <scope>NUCLEOTIDE SEQUENCE</scope>
</reference>